<keyword evidence="2" id="KW-1185">Reference proteome</keyword>
<proteinExistence type="predicted"/>
<evidence type="ECO:0000313" key="2">
    <source>
        <dbReference type="Proteomes" id="UP000008315"/>
    </source>
</evidence>
<gene>
    <name evidence="1" type="ordered locus">MEALZ_3823</name>
</gene>
<protein>
    <submittedName>
        <fullName evidence="1">Uncharacterized protein</fullName>
    </submittedName>
</protein>
<accession>G4SZ22</accession>
<evidence type="ECO:0000313" key="1">
    <source>
        <dbReference type="EMBL" id="CCE25479.1"/>
    </source>
</evidence>
<name>G4SZ22_META2</name>
<dbReference type="KEGG" id="mah:MEALZ_3823"/>
<dbReference type="AlphaFoldDB" id="G4SZ22"/>
<reference evidence="2" key="1">
    <citation type="journal article" date="2012" name="J. Bacteriol.">
        <title>Genome sequence of the haloalkaliphilic methanotrophic bacterium Methylomicrobium alcaliphilum 20Z.</title>
        <authorList>
            <person name="Vuilleumier S."/>
            <person name="Khmelenina V.N."/>
            <person name="Bringel F."/>
            <person name="Reshetnikov A.S."/>
            <person name="Lajus A."/>
            <person name="Mangenot S."/>
            <person name="Rouy Z."/>
            <person name="Op den Camp H.J."/>
            <person name="Jetten M.S."/>
            <person name="Dispirito A.A."/>
            <person name="Dunfield P."/>
            <person name="Klotz M.G."/>
            <person name="Semrau J.D."/>
            <person name="Stein L.Y."/>
            <person name="Barbe V."/>
            <person name="Medigue C."/>
            <person name="Trotsenko Y.A."/>
            <person name="Kalyuzhnaya M.G."/>
        </authorList>
    </citation>
    <scope>NUCLEOTIDE SEQUENCE [LARGE SCALE GENOMIC DNA]</scope>
    <source>
        <strain evidence="2">DSM 19304 / NCIMB 14124 / VKM B-2133 / 20Z</strain>
    </source>
</reference>
<dbReference type="Proteomes" id="UP000008315">
    <property type="component" value="Chromosome"/>
</dbReference>
<sequence length="72" mass="8042">MKAWQSPQQMKVRGAGHYYSIFLHIEKLDKDFGFANFHSNVHEGLAIAPANESSLVGRVRSLARQDAVNTSL</sequence>
<dbReference type="EMBL" id="FO082060">
    <property type="protein sequence ID" value="CCE25479.1"/>
    <property type="molecule type" value="Genomic_DNA"/>
</dbReference>
<dbReference type="HOGENOM" id="CLU_2717707_0_0_6"/>
<organism evidence="1 2">
    <name type="scientific">Methylotuvimicrobium alcaliphilum (strain DSM 19304 / NCIMB 14124 / VKM B-2133 / 20Z)</name>
    <name type="common">Methylomicrobium alcaliphilum</name>
    <dbReference type="NCBI Taxonomy" id="1091494"/>
    <lineage>
        <taxon>Bacteria</taxon>
        <taxon>Pseudomonadati</taxon>
        <taxon>Pseudomonadota</taxon>
        <taxon>Gammaproteobacteria</taxon>
        <taxon>Methylococcales</taxon>
        <taxon>Methylococcaceae</taxon>
        <taxon>Methylotuvimicrobium</taxon>
    </lineage>
</organism>
<dbReference type="STRING" id="1091494.MEALZ_3823"/>